<dbReference type="CDD" id="cd17917">
    <property type="entry name" value="DEXHc_RHA-like"/>
    <property type="match status" value="1"/>
</dbReference>
<dbReference type="InterPro" id="IPR014001">
    <property type="entry name" value="Helicase_ATP-bd"/>
</dbReference>
<evidence type="ECO:0000256" key="3">
    <source>
        <dbReference type="SAM" id="MobiDB-lite"/>
    </source>
</evidence>
<gene>
    <name evidence="7" type="ORF">PHATRDRAFT_41167</name>
</gene>
<dbReference type="SMART" id="SM00847">
    <property type="entry name" value="HA2"/>
    <property type="match status" value="1"/>
</dbReference>
<reference evidence="8" key="2">
    <citation type="submission" date="2008-08" db="EMBL/GenBank/DDBJ databases">
        <authorList>
            <consortium name="Diatom Consortium"/>
            <person name="Grigoriev I."/>
            <person name="Grimwood J."/>
            <person name="Kuo A."/>
            <person name="Otillar R.P."/>
            <person name="Salamov A."/>
            <person name="Detter J.C."/>
            <person name="Lindquist E."/>
            <person name="Shapiro H."/>
            <person name="Lucas S."/>
            <person name="Glavina del Rio T."/>
            <person name="Pitluck S."/>
            <person name="Rokhsar D."/>
            <person name="Bowler C."/>
        </authorList>
    </citation>
    <scope>GENOME REANNOTATION</scope>
    <source>
        <strain evidence="8">CCAP 1055/1</strain>
    </source>
</reference>
<keyword evidence="1" id="KW-0378">Hydrolase</keyword>
<dbReference type="KEGG" id="pti:PHATRDRAFT_41167"/>
<dbReference type="Gene3D" id="1.20.120.1080">
    <property type="match status" value="1"/>
</dbReference>
<dbReference type="InParanoid" id="B7GDG9"/>
<dbReference type="Proteomes" id="UP000000759">
    <property type="component" value="Chromosome 28"/>
</dbReference>
<feature type="domain" description="Helicase ATP-binding" evidence="5">
    <location>
        <begin position="692"/>
        <end position="832"/>
    </location>
</feature>
<dbReference type="GO" id="GO:0003723">
    <property type="term" value="F:RNA binding"/>
    <property type="evidence" value="ECO:0007669"/>
    <property type="project" value="TreeGrafter"/>
</dbReference>
<feature type="domain" description="Helicase C-terminal" evidence="6">
    <location>
        <begin position="917"/>
        <end position="1088"/>
    </location>
</feature>
<dbReference type="GeneID" id="7199105"/>
<feature type="domain" description="RWD" evidence="4">
    <location>
        <begin position="465"/>
        <end position="564"/>
    </location>
</feature>
<feature type="region of interest" description="Disordered" evidence="3">
    <location>
        <begin position="33"/>
        <end position="61"/>
    </location>
</feature>
<dbReference type="PANTHER" id="PTHR18934">
    <property type="entry name" value="ATP-DEPENDENT RNA HELICASE"/>
    <property type="match status" value="1"/>
</dbReference>
<dbReference type="GO" id="GO:0004386">
    <property type="term" value="F:helicase activity"/>
    <property type="evidence" value="ECO:0007669"/>
    <property type="project" value="TreeGrafter"/>
</dbReference>
<dbReference type="PROSITE" id="PS51194">
    <property type="entry name" value="HELICASE_CTER"/>
    <property type="match status" value="1"/>
</dbReference>
<evidence type="ECO:0000259" key="5">
    <source>
        <dbReference type="PROSITE" id="PS51192"/>
    </source>
</evidence>
<dbReference type="SMART" id="SM00487">
    <property type="entry name" value="DEXDc"/>
    <property type="match status" value="1"/>
</dbReference>
<evidence type="ECO:0000313" key="8">
    <source>
        <dbReference type="Proteomes" id="UP000000759"/>
    </source>
</evidence>
<evidence type="ECO:0000259" key="4">
    <source>
        <dbReference type="PROSITE" id="PS50908"/>
    </source>
</evidence>
<sequence>MGKSNKKGNDVKTALATAPKCTCDHPFTCTCGNRPPRPSKGHKWDPESQTWGGKGHKQKGASGQIALKSQEARTTDVGKTQVAQWQCLPSQLLEEVCKRQKRICPKYKNIDKAKGKFRYRVILPDGKDTQKDLFFVPASSVVNEEQAKEEACLLALLQLTPTLPHERKLPDPYKLTWLNAINALKTASKDVSNEASVTSGSALTRVAKPSAISTQPSPGCAQASANLIRGTSYASSAERRNMLQEKTRERNARIRRHENIRMANQNHPVFMGARIRKEIERLLRGDTNFLQHDDGEDNTVDAVDDDAQEYVEHRLCHEGFTKRQSRSAFDEVVGKNPAFTEDEWEKAYEACLQWLLVHLNEDQLPEGFDPRGRTLDVVVPDSLKQTGTKHNSSGTDGCPPETLVVAAHYGLTVPEANELCKMASRGTREPEDVLWEIVHEAVGATCHQLNTPLIERDSNVESTHEEVEALQAIFGSDFSSVREGTFVSNSVMLKEWGLSLCVVVEEGLYPSRLPEKVLLSGKWTVGQVGTSIHYEIAKFLSSFQPGEPVFFEIHGLVLSLLQNVERLKTESLVSLLDIDSEITSTIKRSLDDRALEPSRERGKLQSRVIRRARERSPFWSKLPTDTRPAVAHPNIPRSLNSIRKSLPAASARTEFLRVMREADKSFSRDRSEPAWSSRSRYWGYRMWKDDIPQFILEESPNDAKIVVCQPRRLAATGVATRVAEERGEQQAGVGSVGYVVRGDSAMGESTRLLFCTTGVLLRQLQTEGALDCITHVVVDEVHERHLDTDVLLGLLKQSIGSRKNIRVILMSATLDAGRFAAYFGENTPRIHIPGRTYPVKDYMLEDVLLMTGYIPRKQKKRNGDSSGSIDKDETSMEESNLESVDFPPKELTSHGFPVEDLVRRIDETLVDYDMLGQLVKHLIANSSAGSDGSILVFLAGAPEINRAQEAVKRWTDGFPLLLLQLHGGLQPREQNLVFKPAATGLTKVILSTNVAETSITIPDCTIVIDSAREKQSSYDAANRMPLLLEQFCSKASLKQRRGRAGRVREGKCYKLISRSTYDGLRDHGEPEIQRCALDQTLLTLLFLGVESSAKGLFMESLLDPPSKVSFVAAIDSLRQLGAIATPSGEDLKLTPLGTHLAGIPAPPMVGKSCREAALAMAAAMSVGRSPFLKIDVSRKRGKDKIDERAGIEEMKNHQILEGRRNLFTIVGNSDHALLASVFLKWKNLDSGGGSRKRFCDSLGLSIPGMRDMLQLFRQLDTALASIGYISSVDSDRNGHSWRIIRTCAVAAMSPAQLVKVVRPATVYHETAEGAREKDGQAKELKFYVRTSVDASAKSNGNSWNGKEERVFMHPSSSSFATCSYGCPWLVYFSLVRTSKAFLRDVTECSAYALLLFGGKLDVQASKGVIVVDGWAKLSANARIGSLVGGLRLKVDELLEKKAADPSFDVAATKEMQLIVKLVVSDGLGI</sequence>
<dbReference type="SUPFAM" id="SSF52540">
    <property type="entry name" value="P-loop containing nucleoside triphosphate hydrolases"/>
    <property type="match status" value="1"/>
</dbReference>
<evidence type="ECO:0000259" key="6">
    <source>
        <dbReference type="PROSITE" id="PS51194"/>
    </source>
</evidence>
<evidence type="ECO:0000256" key="2">
    <source>
        <dbReference type="ARBA" id="ARBA00022806"/>
    </source>
</evidence>
<dbReference type="Gene3D" id="3.40.50.300">
    <property type="entry name" value="P-loop containing nucleotide triphosphate hydrolases"/>
    <property type="match status" value="2"/>
</dbReference>
<dbReference type="PROSITE" id="PS50908">
    <property type="entry name" value="RWD"/>
    <property type="match status" value="1"/>
</dbReference>
<accession>B7GDG9</accession>
<dbReference type="CDD" id="cd18791">
    <property type="entry name" value="SF2_C_RHA"/>
    <property type="match status" value="1"/>
</dbReference>
<dbReference type="InterPro" id="IPR006575">
    <property type="entry name" value="RWD_dom"/>
</dbReference>
<dbReference type="HOGENOM" id="CLU_001832_4_0_1"/>
<proteinExistence type="predicted"/>
<dbReference type="STRING" id="556484.B7GDG9"/>
<dbReference type="PROSITE" id="PS51192">
    <property type="entry name" value="HELICASE_ATP_BIND_1"/>
    <property type="match status" value="1"/>
</dbReference>
<evidence type="ECO:0000256" key="1">
    <source>
        <dbReference type="ARBA" id="ARBA00022801"/>
    </source>
</evidence>
<dbReference type="InterPro" id="IPR001650">
    <property type="entry name" value="Helicase_C-like"/>
</dbReference>
<name>B7GDG9_PHATC</name>
<dbReference type="Pfam" id="PF26026">
    <property type="entry name" value="RNA_hel_CTD"/>
    <property type="match status" value="1"/>
</dbReference>
<dbReference type="PANTHER" id="PTHR18934:SF267">
    <property type="entry name" value="ATP-DEPENDENT RNA HELICASE YLR419W-RELATED"/>
    <property type="match status" value="1"/>
</dbReference>
<dbReference type="InterPro" id="IPR027417">
    <property type="entry name" value="P-loop_NTPase"/>
</dbReference>
<keyword evidence="2" id="KW-0067">ATP-binding</keyword>
<dbReference type="Pfam" id="PF00271">
    <property type="entry name" value="Helicase_C"/>
    <property type="match status" value="1"/>
</dbReference>
<dbReference type="SMART" id="SM00490">
    <property type="entry name" value="HELICc"/>
    <property type="match status" value="1"/>
</dbReference>
<evidence type="ECO:0000313" key="7">
    <source>
        <dbReference type="EMBL" id="EEC43342.1"/>
    </source>
</evidence>
<keyword evidence="8" id="KW-1185">Reference proteome</keyword>
<organism evidence="7 8">
    <name type="scientific">Phaeodactylum tricornutum (strain CCAP 1055/1)</name>
    <dbReference type="NCBI Taxonomy" id="556484"/>
    <lineage>
        <taxon>Eukaryota</taxon>
        <taxon>Sar</taxon>
        <taxon>Stramenopiles</taxon>
        <taxon>Ochrophyta</taxon>
        <taxon>Bacillariophyta</taxon>
        <taxon>Bacillariophyceae</taxon>
        <taxon>Bacillariophycidae</taxon>
        <taxon>Naviculales</taxon>
        <taxon>Phaeodactylaceae</taxon>
        <taxon>Phaeodactylum</taxon>
    </lineage>
</organism>
<dbReference type="OrthoDB" id="5600252at2759"/>
<dbReference type="EMBL" id="CM000630">
    <property type="protein sequence ID" value="EEC43342.1"/>
    <property type="molecule type" value="Genomic_DNA"/>
</dbReference>
<keyword evidence="2" id="KW-0547">Nucleotide-binding</keyword>
<dbReference type="InterPro" id="IPR059023">
    <property type="entry name" value="RNA_hel_CTD"/>
</dbReference>
<reference evidence="7 8" key="1">
    <citation type="journal article" date="2008" name="Nature">
        <title>The Phaeodactylum genome reveals the evolutionary history of diatom genomes.</title>
        <authorList>
            <person name="Bowler C."/>
            <person name="Allen A.E."/>
            <person name="Badger J.H."/>
            <person name="Grimwood J."/>
            <person name="Jabbari K."/>
            <person name="Kuo A."/>
            <person name="Maheswari U."/>
            <person name="Martens C."/>
            <person name="Maumus F."/>
            <person name="Otillar R.P."/>
            <person name="Rayko E."/>
            <person name="Salamov A."/>
            <person name="Vandepoele K."/>
            <person name="Beszteri B."/>
            <person name="Gruber A."/>
            <person name="Heijde M."/>
            <person name="Katinka M."/>
            <person name="Mock T."/>
            <person name="Valentin K."/>
            <person name="Verret F."/>
            <person name="Berges J.A."/>
            <person name="Brownlee C."/>
            <person name="Cadoret J.P."/>
            <person name="Chiovitti A."/>
            <person name="Choi C.J."/>
            <person name="Coesel S."/>
            <person name="De Martino A."/>
            <person name="Detter J.C."/>
            <person name="Durkin C."/>
            <person name="Falciatore A."/>
            <person name="Fournet J."/>
            <person name="Haruta M."/>
            <person name="Huysman M.J."/>
            <person name="Jenkins B.D."/>
            <person name="Jiroutova K."/>
            <person name="Jorgensen R.E."/>
            <person name="Joubert Y."/>
            <person name="Kaplan A."/>
            <person name="Kroger N."/>
            <person name="Kroth P.G."/>
            <person name="La Roche J."/>
            <person name="Lindquist E."/>
            <person name="Lommer M."/>
            <person name="Martin-Jezequel V."/>
            <person name="Lopez P.J."/>
            <person name="Lucas S."/>
            <person name="Mangogna M."/>
            <person name="McGinnis K."/>
            <person name="Medlin L.K."/>
            <person name="Montsant A."/>
            <person name="Oudot-Le Secq M.P."/>
            <person name="Napoli C."/>
            <person name="Obornik M."/>
            <person name="Parker M.S."/>
            <person name="Petit J.L."/>
            <person name="Porcel B.M."/>
            <person name="Poulsen N."/>
            <person name="Robison M."/>
            <person name="Rychlewski L."/>
            <person name="Rynearson T.A."/>
            <person name="Schmutz J."/>
            <person name="Shapiro H."/>
            <person name="Siaut M."/>
            <person name="Stanley M."/>
            <person name="Sussman M.R."/>
            <person name="Taylor A.R."/>
            <person name="Vardi A."/>
            <person name="von Dassow P."/>
            <person name="Vyverman W."/>
            <person name="Willis A."/>
            <person name="Wyrwicz L.S."/>
            <person name="Rokhsar D.S."/>
            <person name="Weissenbach J."/>
            <person name="Armbrust E.V."/>
            <person name="Green B.R."/>
            <person name="Van de Peer Y."/>
            <person name="Grigoriev I.V."/>
        </authorList>
    </citation>
    <scope>NUCLEOTIDE SEQUENCE [LARGE SCALE GENOMIC DNA]</scope>
    <source>
        <strain evidence="7 8">CCAP 1055/1</strain>
    </source>
</reference>
<dbReference type="InterPro" id="IPR011709">
    <property type="entry name" value="DEAD-box_helicase_OB_fold"/>
</dbReference>
<dbReference type="InterPro" id="IPR007502">
    <property type="entry name" value="Helicase-assoc_dom"/>
</dbReference>
<dbReference type="Pfam" id="PF07717">
    <property type="entry name" value="OB_NTP_bind"/>
    <property type="match status" value="1"/>
</dbReference>
<keyword evidence="2" id="KW-0347">Helicase</keyword>
<dbReference type="PaxDb" id="2850-Phatr41167"/>
<protein>
    <submittedName>
        <fullName evidence="7">Uncharacterized protein</fullName>
    </submittedName>
</protein>
<dbReference type="eggNOG" id="KOG0920">
    <property type="taxonomic scope" value="Eukaryota"/>
</dbReference>
<feature type="region of interest" description="Disordered" evidence="3">
    <location>
        <begin position="858"/>
        <end position="888"/>
    </location>
</feature>
<dbReference type="RefSeq" id="XP_002185210.1">
    <property type="nucleotide sequence ID" value="XM_002185174.1"/>
</dbReference>